<dbReference type="InterPro" id="IPR007667">
    <property type="entry name" value="Hypoxia_induced_domain"/>
</dbReference>
<comment type="subcellular location">
    <subcellularLocation>
        <location evidence="1">Mitochondrion</location>
    </subcellularLocation>
</comment>
<evidence type="ECO:0000313" key="7">
    <source>
        <dbReference type="EMBL" id="CAD0084278.1"/>
    </source>
</evidence>
<name>A0A9N8JAF1_9PEZI</name>
<evidence type="ECO:0000256" key="3">
    <source>
        <dbReference type="ARBA" id="ARBA00022989"/>
    </source>
</evidence>
<gene>
    <name evidence="7" type="ORF">AWRI4619_LOCUS2845</name>
</gene>
<organism evidence="7 8">
    <name type="scientific">Aureobasidium vineae</name>
    <dbReference type="NCBI Taxonomy" id="2773715"/>
    <lineage>
        <taxon>Eukaryota</taxon>
        <taxon>Fungi</taxon>
        <taxon>Dikarya</taxon>
        <taxon>Ascomycota</taxon>
        <taxon>Pezizomycotina</taxon>
        <taxon>Dothideomycetes</taxon>
        <taxon>Dothideomycetidae</taxon>
        <taxon>Dothideales</taxon>
        <taxon>Saccotheciaceae</taxon>
        <taxon>Aureobasidium</taxon>
    </lineage>
</organism>
<dbReference type="PROSITE" id="PS51503">
    <property type="entry name" value="HIG1"/>
    <property type="match status" value="1"/>
</dbReference>
<evidence type="ECO:0000256" key="5">
    <source>
        <dbReference type="SAM" id="Phobius"/>
    </source>
</evidence>
<feature type="transmembrane region" description="Helical" evidence="5">
    <location>
        <begin position="22"/>
        <end position="41"/>
    </location>
</feature>
<sequence length="214" mass="23986">SKMKLLTPEQETEHYSNVLKGGWGGLIGGTAVSTALLWALGRRFHAIRNLDPSFHAFLVTGTGGFAEIAIINADRYSRNYEANHNPDNAYTHSQTLLKQSLLAKQPLSQRAADLVSDNRYRIVLSSWAISMAFALTLVNRNPFLSQSQKLVRARMFAQGSTLAIVVASLTFESVERLEGSGEVRVLDEVERIKRERYPGQNRWMGEYLSFVLLQ</sequence>
<dbReference type="AlphaFoldDB" id="A0A9N8JAF1"/>
<keyword evidence="4 5" id="KW-0472">Membrane</keyword>
<comment type="caution">
    <text evidence="7">The sequence shown here is derived from an EMBL/GenBank/DDBJ whole genome shotgun (WGS) entry which is preliminary data.</text>
</comment>
<evidence type="ECO:0000256" key="4">
    <source>
        <dbReference type="ARBA" id="ARBA00023136"/>
    </source>
</evidence>
<reference evidence="7" key="1">
    <citation type="submission" date="2020-06" db="EMBL/GenBank/DDBJ databases">
        <authorList>
            <person name="Onetto C."/>
        </authorList>
    </citation>
    <scope>NUCLEOTIDE SEQUENCE</scope>
</reference>
<accession>A0A9N8JAF1</accession>
<evidence type="ECO:0000256" key="1">
    <source>
        <dbReference type="ARBA" id="ARBA00004173"/>
    </source>
</evidence>
<evidence type="ECO:0000256" key="2">
    <source>
        <dbReference type="ARBA" id="ARBA00022692"/>
    </source>
</evidence>
<dbReference type="PANTHER" id="PTHR28018:SF3">
    <property type="entry name" value="RESPIRATORY SUPERCOMPLEX FACTOR 2, MITOCHONDRIAL"/>
    <property type="match status" value="1"/>
</dbReference>
<feature type="domain" description="HIG1" evidence="6">
    <location>
        <begin position="92"/>
        <end position="183"/>
    </location>
</feature>
<feature type="transmembrane region" description="Helical" evidence="5">
    <location>
        <begin position="120"/>
        <end position="138"/>
    </location>
</feature>
<feature type="non-terminal residue" evidence="7">
    <location>
        <position position="214"/>
    </location>
</feature>
<dbReference type="GO" id="GO:0033617">
    <property type="term" value="P:mitochondrial respiratory chain complex IV assembly"/>
    <property type="evidence" value="ECO:0007669"/>
    <property type="project" value="TreeGrafter"/>
</dbReference>
<dbReference type="GO" id="GO:0005739">
    <property type="term" value="C:mitochondrion"/>
    <property type="evidence" value="ECO:0007669"/>
    <property type="project" value="UniProtKB-SubCell"/>
</dbReference>
<dbReference type="EMBL" id="CAIJEN010000003">
    <property type="protein sequence ID" value="CAD0084278.1"/>
    <property type="molecule type" value="Genomic_DNA"/>
</dbReference>
<keyword evidence="8" id="KW-1185">Reference proteome</keyword>
<keyword evidence="2 5" id="KW-0812">Transmembrane</keyword>
<keyword evidence="3 5" id="KW-1133">Transmembrane helix</keyword>
<dbReference type="Pfam" id="PF04588">
    <property type="entry name" value="HIG_1_N"/>
    <property type="match status" value="1"/>
</dbReference>
<feature type="transmembrane region" description="Helical" evidence="5">
    <location>
        <begin position="53"/>
        <end position="71"/>
    </location>
</feature>
<evidence type="ECO:0000313" key="8">
    <source>
        <dbReference type="Proteomes" id="UP000716446"/>
    </source>
</evidence>
<proteinExistence type="predicted"/>
<dbReference type="Proteomes" id="UP000716446">
    <property type="component" value="Unassembled WGS sequence"/>
</dbReference>
<protein>
    <recommendedName>
        <fullName evidence="6">HIG1 domain-containing protein</fullName>
    </recommendedName>
</protein>
<evidence type="ECO:0000259" key="6">
    <source>
        <dbReference type="PROSITE" id="PS51503"/>
    </source>
</evidence>
<dbReference type="PANTHER" id="PTHR28018">
    <property type="entry name" value="RESPIRATORY SUPERCOMPLEX FACTOR 2, MITOCHONDRIAL"/>
    <property type="match status" value="1"/>
</dbReference>
<dbReference type="InterPro" id="IPR040153">
    <property type="entry name" value="Rcf2"/>
</dbReference>